<dbReference type="EMBL" id="CAKKLH010000103">
    <property type="protein sequence ID" value="CAH0103196.1"/>
    <property type="molecule type" value="Genomic_DNA"/>
</dbReference>
<keyword evidence="2" id="KW-1133">Transmembrane helix</keyword>
<evidence type="ECO:0000256" key="1">
    <source>
        <dbReference type="SAM" id="MobiDB-lite"/>
    </source>
</evidence>
<dbReference type="AlphaFoldDB" id="A0A8J2RKH2"/>
<dbReference type="OrthoDB" id="10423798at2759"/>
<gene>
    <name evidence="3" type="ORF">DGAL_LOCUS5730</name>
</gene>
<keyword evidence="2" id="KW-0812">Transmembrane</keyword>
<accession>A0A8J2RKH2</accession>
<sequence>MANPKDLTGTVDDDVDEEPEVLEEDESSVVDDEPDEDLEVDEYEEPHCSKYGCRYFLLTVAIVYFGIIGMACFFMYLGRFSVLRGFNQVKEKFNSFTYANFENVATGRDSV</sequence>
<organism evidence="3 4">
    <name type="scientific">Daphnia galeata</name>
    <dbReference type="NCBI Taxonomy" id="27404"/>
    <lineage>
        <taxon>Eukaryota</taxon>
        <taxon>Metazoa</taxon>
        <taxon>Ecdysozoa</taxon>
        <taxon>Arthropoda</taxon>
        <taxon>Crustacea</taxon>
        <taxon>Branchiopoda</taxon>
        <taxon>Diplostraca</taxon>
        <taxon>Cladocera</taxon>
        <taxon>Anomopoda</taxon>
        <taxon>Daphniidae</taxon>
        <taxon>Daphnia</taxon>
    </lineage>
</organism>
<reference evidence="3" key="1">
    <citation type="submission" date="2021-11" db="EMBL/GenBank/DDBJ databases">
        <authorList>
            <person name="Schell T."/>
        </authorList>
    </citation>
    <scope>NUCLEOTIDE SEQUENCE</scope>
    <source>
        <strain evidence="3">M5</strain>
    </source>
</reference>
<dbReference type="Proteomes" id="UP000789390">
    <property type="component" value="Unassembled WGS sequence"/>
</dbReference>
<evidence type="ECO:0000256" key="2">
    <source>
        <dbReference type="SAM" id="Phobius"/>
    </source>
</evidence>
<evidence type="ECO:0000313" key="4">
    <source>
        <dbReference type="Proteomes" id="UP000789390"/>
    </source>
</evidence>
<proteinExistence type="predicted"/>
<protein>
    <submittedName>
        <fullName evidence="3">Uncharacterized protein</fullName>
    </submittedName>
</protein>
<feature type="transmembrane region" description="Helical" evidence="2">
    <location>
        <begin position="55"/>
        <end position="77"/>
    </location>
</feature>
<evidence type="ECO:0000313" key="3">
    <source>
        <dbReference type="EMBL" id="CAH0103196.1"/>
    </source>
</evidence>
<keyword evidence="4" id="KW-1185">Reference proteome</keyword>
<feature type="region of interest" description="Disordered" evidence="1">
    <location>
        <begin position="1"/>
        <end position="42"/>
    </location>
</feature>
<name>A0A8J2RKH2_9CRUS</name>
<comment type="caution">
    <text evidence="3">The sequence shown here is derived from an EMBL/GenBank/DDBJ whole genome shotgun (WGS) entry which is preliminary data.</text>
</comment>
<keyword evidence="2" id="KW-0472">Membrane</keyword>
<feature type="compositionally biased region" description="Acidic residues" evidence="1">
    <location>
        <begin position="11"/>
        <end position="42"/>
    </location>
</feature>